<proteinExistence type="predicted"/>
<evidence type="ECO:0000256" key="1">
    <source>
        <dbReference type="ARBA" id="ARBA00023002"/>
    </source>
</evidence>
<organism evidence="3 4">
    <name type="scientific">Streptomyces monticola</name>
    <dbReference type="NCBI Taxonomy" id="2666263"/>
    <lineage>
        <taxon>Bacteria</taxon>
        <taxon>Bacillati</taxon>
        <taxon>Actinomycetota</taxon>
        <taxon>Actinomycetes</taxon>
        <taxon>Kitasatosporales</taxon>
        <taxon>Streptomycetaceae</taxon>
        <taxon>Streptomyces</taxon>
    </lineage>
</organism>
<name>A0ABW2JW68_9ACTN</name>
<evidence type="ECO:0000313" key="4">
    <source>
        <dbReference type="Proteomes" id="UP001596523"/>
    </source>
</evidence>
<gene>
    <name evidence="3" type="ORF">ACFQVC_38930</name>
</gene>
<dbReference type="Proteomes" id="UP001596523">
    <property type="component" value="Unassembled WGS sequence"/>
</dbReference>
<protein>
    <submittedName>
        <fullName evidence="3">Pyridoxamine 5'-phosphate oxidase family protein</fullName>
    </submittedName>
</protein>
<keyword evidence="1" id="KW-0560">Oxidoreductase</keyword>
<dbReference type="EMBL" id="JBHTCF010000029">
    <property type="protein sequence ID" value="MFC7310174.1"/>
    <property type="molecule type" value="Genomic_DNA"/>
</dbReference>
<dbReference type="PANTHER" id="PTHR35176">
    <property type="entry name" value="HEME OXYGENASE HI_0854-RELATED"/>
    <property type="match status" value="1"/>
</dbReference>
<dbReference type="InterPro" id="IPR012349">
    <property type="entry name" value="Split_barrel_FMN-bd"/>
</dbReference>
<comment type="caution">
    <text evidence="3">The sequence shown here is derived from an EMBL/GenBank/DDBJ whole genome shotgun (WGS) entry which is preliminary data.</text>
</comment>
<dbReference type="InterPro" id="IPR011576">
    <property type="entry name" value="Pyridox_Oxase_N"/>
</dbReference>
<dbReference type="InterPro" id="IPR052019">
    <property type="entry name" value="F420H2_bilvrd_red/Heme_oxyg"/>
</dbReference>
<evidence type="ECO:0000259" key="2">
    <source>
        <dbReference type="Pfam" id="PF01243"/>
    </source>
</evidence>
<evidence type="ECO:0000313" key="3">
    <source>
        <dbReference type="EMBL" id="MFC7310174.1"/>
    </source>
</evidence>
<keyword evidence="4" id="KW-1185">Reference proteome</keyword>
<dbReference type="Gene3D" id="2.30.110.10">
    <property type="entry name" value="Electron Transport, Fmn-binding Protein, Chain A"/>
    <property type="match status" value="1"/>
</dbReference>
<sequence length="177" mass="19830">MRAAQADVLAERTRRLLDEARYLNLATVSADGEPWVATLQYAWLGDPLRLVFGSAAVSQHGRDIAARPRVSGSLFVAGGDGGGLDVGALDGAQFSGRCTALTGGDLERYHGFFYEALFPDERERARWQLPPAELRAPAVHRLYLVEVERWWLVDTRTWEQDRIDRRLEVPLKQVQLG</sequence>
<accession>A0ABW2JW68</accession>
<dbReference type="SUPFAM" id="SSF50475">
    <property type="entry name" value="FMN-binding split barrel"/>
    <property type="match status" value="1"/>
</dbReference>
<dbReference type="PANTHER" id="PTHR35176:SF6">
    <property type="entry name" value="HEME OXYGENASE HI_0854-RELATED"/>
    <property type="match status" value="1"/>
</dbReference>
<dbReference type="RefSeq" id="WP_381840181.1">
    <property type="nucleotide sequence ID" value="NZ_JBHTCF010000029.1"/>
</dbReference>
<feature type="domain" description="Pyridoxamine 5'-phosphate oxidase N-terminal" evidence="2">
    <location>
        <begin position="10"/>
        <end position="110"/>
    </location>
</feature>
<reference evidence="4" key="1">
    <citation type="journal article" date="2019" name="Int. J. Syst. Evol. Microbiol.">
        <title>The Global Catalogue of Microorganisms (GCM) 10K type strain sequencing project: providing services to taxonomists for standard genome sequencing and annotation.</title>
        <authorList>
            <consortium name="The Broad Institute Genomics Platform"/>
            <consortium name="The Broad Institute Genome Sequencing Center for Infectious Disease"/>
            <person name="Wu L."/>
            <person name="Ma J."/>
        </authorList>
    </citation>
    <scope>NUCLEOTIDE SEQUENCE [LARGE SCALE GENOMIC DNA]</scope>
    <source>
        <strain evidence="4">SYNS20</strain>
    </source>
</reference>
<dbReference type="Pfam" id="PF01243">
    <property type="entry name" value="PNPOx_N"/>
    <property type="match status" value="1"/>
</dbReference>